<dbReference type="PIRSF" id="PIRSF001021">
    <property type="entry name" value="Alph-amls_thrmst"/>
    <property type="match status" value="1"/>
</dbReference>
<dbReference type="Gene3D" id="2.40.30.140">
    <property type="match status" value="1"/>
</dbReference>
<evidence type="ECO:0000313" key="11">
    <source>
        <dbReference type="Proteomes" id="UP000321606"/>
    </source>
</evidence>
<evidence type="ECO:0000256" key="7">
    <source>
        <dbReference type="PIRSR" id="PIRSR001021-1"/>
    </source>
</evidence>
<dbReference type="PANTHER" id="PTHR43447">
    <property type="entry name" value="ALPHA-AMYLASE"/>
    <property type="match status" value="1"/>
</dbReference>
<comment type="similarity">
    <text evidence="2">Belongs to the glycosyl hydrolase 13 family.</text>
</comment>
<dbReference type="SUPFAM" id="SSF51011">
    <property type="entry name" value="Glycosyl hydrolase domain"/>
    <property type="match status" value="1"/>
</dbReference>
<keyword evidence="5" id="KW-0119">Carbohydrate metabolism</keyword>
<dbReference type="CDD" id="cd11318">
    <property type="entry name" value="AmyAc_bac_fung_AmyA"/>
    <property type="match status" value="1"/>
</dbReference>
<dbReference type="GO" id="GO:0005509">
    <property type="term" value="F:calcium ion binding"/>
    <property type="evidence" value="ECO:0007669"/>
    <property type="project" value="InterPro"/>
</dbReference>
<evidence type="ECO:0000256" key="8">
    <source>
        <dbReference type="PIRSR" id="PIRSR001021-2"/>
    </source>
</evidence>
<dbReference type="NCBIfam" id="NF006969">
    <property type="entry name" value="PRK09441.1-2"/>
    <property type="match status" value="1"/>
</dbReference>
<dbReference type="SMART" id="SM00642">
    <property type="entry name" value="Aamy"/>
    <property type="match status" value="1"/>
</dbReference>
<evidence type="ECO:0000256" key="6">
    <source>
        <dbReference type="ARBA" id="ARBA00023295"/>
    </source>
</evidence>
<dbReference type="OrthoDB" id="9805159at2"/>
<dbReference type="Pfam" id="PF00128">
    <property type="entry name" value="Alpha-amylase"/>
    <property type="match status" value="1"/>
</dbReference>
<dbReference type="GO" id="GO:0005975">
    <property type="term" value="P:carbohydrate metabolic process"/>
    <property type="evidence" value="ECO:0007669"/>
    <property type="project" value="InterPro"/>
</dbReference>
<feature type="binding site" evidence="8">
    <location>
        <position position="236"/>
    </location>
    <ligand>
        <name>Ca(2+)</name>
        <dbReference type="ChEBI" id="CHEBI:29108"/>
        <label>1</label>
    </ligand>
</feature>
<dbReference type="Gene3D" id="3.20.20.80">
    <property type="entry name" value="Glycosidases"/>
    <property type="match status" value="1"/>
</dbReference>
<dbReference type="STRING" id="714315.GCA_000516535_01982"/>
<dbReference type="SUPFAM" id="SSF51445">
    <property type="entry name" value="(Trans)glycosidases"/>
    <property type="match status" value="1"/>
</dbReference>
<dbReference type="EMBL" id="AP019822">
    <property type="protein sequence ID" value="BBM37028.1"/>
    <property type="molecule type" value="Genomic_DNA"/>
</dbReference>
<feature type="active site" description="Proton donor" evidence="7">
    <location>
        <position position="262"/>
    </location>
</feature>
<dbReference type="InterPro" id="IPR006047">
    <property type="entry name" value="GH13_cat_dom"/>
</dbReference>
<evidence type="ECO:0000256" key="4">
    <source>
        <dbReference type="ARBA" id="ARBA00022801"/>
    </source>
</evidence>
<evidence type="ECO:0000256" key="5">
    <source>
        <dbReference type="ARBA" id="ARBA00023277"/>
    </source>
</evidence>
<dbReference type="AlphaFoldDB" id="A0A510JCI3"/>
<evidence type="ECO:0000256" key="3">
    <source>
        <dbReference type="ARBA" id="ARBA00022723"/>
    </source>
</evidence>
<keyword evidence="6" id="KW-0326">Glycosidase</keyword>
<dbReference type="KEGG" id="lgo:JCM16774_1974"/>
<dbReference type="RefSeq" id="WP_026738164.1">
    <property type="nucleotide sequence ID" value="NZ_AP019822.1"/>
</dbReference>
<accession>A0A510JCI3</accession>
<evidence type="ECO:0000259" key="9">
    <source>
        <dbReference type="SMART" id="SM00642"/>
    </source>
</evidence>
<sequence>MENGVMIQYFEWNLPDDGKHWERLKNDAKHLSEIGVSAVWIPPAYKGTSSVDVGYGAYDLWDLGEFDQKGTVRTKYGTKQELTEAIEELHKYGINVYLDAVLNHKAGADETERFLAVEVASDNRNEEVSEPYEIEGWTKFTFPGRNDKYSAFKWNYNLFTGVDFNNENKKNAIYKIVGENKDWAKSVDSEMGNYDYLMNADINYAHPEVKKEVINWGKWVVNELKLDGFRMDAVKHISEEFIKEFLNEVRNAYGENFYSVGEYWKDDLEVLKEYLESLEYKTDLFDVGLHFNFHEASIKAKEFDLNTILDNTIMVSDSMQAVSFVDNHDSQKGSALESQIESWFKPHAYAIILLSEHGYPCLFYGDYYGVGGNESEHRWIIDQLLYTRRNFAYGSQVNYFDSPNVIAIYRTGRENDINTGCIAVLSNSDEEGEKVIEAGQNRTGQAWKEITGSGFENVVIDENGFGTFKVQAGKISVWVPETE</sequence>
<proteinExistence type="inferred from homology"/>
<feature type="active site" description="Nucleophile" evidence="7">
    <location>
        <position position="232"/>
    </location>
</feature>
<name>A0A510JCI3_9FUSO</name>
<gene>
    <name evidence="10" type="ORF">JCM16774_1974</name>
</gene>
<comment type="cofactor">
    <cofactor evidence="1">
        <name>Ca(2+)</name>
        <dbReference type="ChEBI" id="CHEBI:29108"/>
    </cofactor>
</comment>
<feature type="binding site" evidence="8">
    <location>
        <position position="201"/>
    </location>
    <ligand>
        <name>Ca(2+)</name>
        <dbReference type="ChEBI" id="CHEBI:29108"/>
        <label>1</label>
    </ligand>
</feature>
<feature type="domain" description="Glycosyl hydrolase family 13 catalytic" evidence="9">
    <location>
        <begin position="4"/>
        <end position="388"/>
    </location>
</feature>
<dbReference type="InterPro" id="IPR013780">
    <property type="entry name" value="Glyco_hydro_b"/>
</dbReference>
<keyword evidence="8" id="KW-0106">Calcium</keyword>
<feature type="binding site" evidence="8">
    <location>
        <position position="195"/>
    </location>
    <ligand>
        <name>Ca(2+)</name>
        <dbReference type="ChEBI" id="CHEBI:29108"/>
        <label>1</label>
    </ligand>
</feature>
<dbReference type="GO" id="GO:0004553">
    <property type="term" value="F:hydrolase activity, hydrolyzing O-glycosyl compounds"/>
    <property type="evidence" value="ECO:0007669"/>
    <property type="project" value="InterPro"/>
</dbReference>
<dbReference type="InterPro" id="IPR017853">
    <property type="entry name" value="GH"/>
</dbReference>
<evidence type="ECO:0000256" key="1">
    <source>
        <dbReference type="ARBA" id="ARBA00001913"/>
    </source>
</evidence>
<dbReference type="InterPro" id="IPR013776">
    <property type="entry name" value="A-amylase_thermo"/>
</dbReference>
<dbReference type="Proteomes" id="UP000321606">
    <property type="component" value="Chromosome"/>
</dbReference>
<reference evidence="10 11" key="1">
    <citation type="submission" date="2019-07" db="EMBL/GenBank/DDBJ databases">
        <title>Complete Genome Sequence of Leptotrichia goodfellowii Strain JCM 16774.</title>
        <authorList>
            <person name="Watanabe S."/>
            <person name="Cui L."/>
        </authorList>
    </citation>
    <scope>NUCLEOTIDE SEQUENCE [LARGE SCALE GENOMIC DNA]</scope>
    <source>
        <strain evidence="10 11">JCM16774</strain>
    </source>
</reference>
<keyword evidence="4" id="KW-0378">Hydrolase</keyword>
<keyword evidence="3 8" id="KW-0479">Metal-binding</keyword>
<dbReference type="Gene3D" id="2.60.40.1180">
    <property type="entry name" value="Golgi alpha-mannosidase II"/>
    <property type="match status" value="1"/>
</dbReference>
<feature type="binding site" evidence="8">
    <location>
        <position position="103"/>
    </location>
    <ligand>
        <name>Ca(2+)</name>
        <dbReference type="ChEBI" id="CHEBI:29108"/>
        <label>1</label>
    </ligand>
</feature>
<evidence type="ECO:0000313" key="10">
    <source>
        <dbReference type="EMBL" id="BBM37028.1"/>
    </source>
</evidence>
<evidence type="ECO:0000256" key="2">
    <source>
        <dbReference type="ARBA" id="ARBA00008061"/>
    </source>
</evidence>
<dbReference type="NCBIfam" id="NF006968">
    <property type="entry name" value="PRK09441.1-1"/>
    <property type="match status" value="1"/>
</dbReference>
<organism evidence="10 11">
    <name type="scientific">Pseudoleptotrichia goodfellowii</name>
    <dbReference type="NCBI Taxonomy" id="157692"/>
    <lineage>
        <taxon>Bacteria</taxon>
        <taxon>Fusobacteriati</taxon>
        <taxon>Fusobacteriota</taxon>
        <taxon>Fusobacteriia</taxon>
        <taxon>Fusobacteriales</taxon>
        <taxon>Leptotrichiaceae</taxon>
        <taxon>Pseudoleptotrichia</taxon>
    </lineage>
</organism>
<protein>
    <submittedName>
        <fullName evidence="10">Alpha amylase</fullName>
    </submittedName>
</protein>